<dbReference type="OrthoDB" id="30805at10239"/>
<dbReference type="InterPro" id="IPR010921">
    <property type="entry name" value="Trp_repressor/repl_initiator"/>
</dbReference>
<dbReference type="Pfam" id="PF08299">
    <property type="entry name" value="Bac_DnaA_C"/>
    <property type="match status" value="1"/>
</dbReference>
<dbReference type="CDD" id="cd06571">
    <property type="entry name" value="Bac_DnaA_C"/>
    <property type="match status" value="1"/>
</dbReference>
<dbReference type="GO" id="GO:0006270">
    <property type="term" value="P:DNA replication initiation"/>
    <property type="evidence" value="ECO:0007669"/>
    <property type="project" value="InterPro"/>
</dbReference>
<dbReference type="SUPFAM" id="SSF48295">
    <property type="entry name" value="TrpR-like"/>
    <property type="match status" value="1"/>
</dbReference>
<dbReference type="RefSeq" id="YP_009195719.1">
    <property type="nucleotide sequence ID" value="NC_028763.1"/>
</dbReference>
<keyword evidence="3" id="KW-1185">Reference proteome</keyword>
<dbReference type="InterPro" id="IPR013159">
    <property type="entry name" value="DnaA_C"/>
</dbReference>
<name>A0A0F7DD28_9CAUD</name>
<evidence type="ECO:0000259" key="1">
    <source>
        <dbReference type="SMART" id="SM00760"/>
    </source>
</evidence>
<evidence type="ECO:0000313" key="2">
    <source>
        <dbReference type="EMBL" id="AKG94301.1"/>
    </source>
</evidence>
<dbReference type="GO" id="GO:0043565">
    <property type="term" value="F:sequence-specific DNA binding"/>
    <property type="evidence" value="ECO:0007669"/>
    <property type="project" value="InterPro"/>
</dbReference>
<accession>A0A0F7DD28</accession>
<evidence type="ECO:0000313" key="3">
    <source>
        <dbReference type="Proteomes" id="UP000204416"/>
    </source>
</evidence>
<reference evidence="2 3" key="1">
    <citation type="journal article" date="2015" name="Stand. Genomic Sci.">
        <title>Complete genome sequences of bacteriophages P12002L and P12002S, two lytic phages that infect a marine Polaribacter strain.</title>
        <authorList>
            <person name="Kang I."/>
            <person name="Jang H."/>
            <person name="Cho J.-C."/>
        </authorList>
    </citation>
    <scope>NUCLEOTIDE SEQUENCE [LARGE SCALE GENOMIC DNA]</scope>
</reference>
<sequence length="159" mass="18590">MENNITKMLTLQEKRDKAKLIIKLVNNYFSVECNVKYRNDSVVLPRQIAIYLIHRNIVLSLAEIGKLFVSRKNTHLDHSTIIHNKNKVISWLSINDKSVVSHVDNLKNDAELISKFTPLEVEKIKIQDEILELIKNYSKSDLILLKQELDKKDFYESIK</sequence>
<gene>
    <name evidence="2" type="ORF">P12002S_0045</name>
</gene>
<dbReference type="SMART" id="SM00760">
    <property type="entry name" value="Bac_DnaA_C"/>
    <property type="match status" value="1"/>
</dbReference>
<dbReference type="KEGG" id="vg:26623015"/>
<dbReference type="GeneID" id="26623015"/>
<feature type="domain" description="Chromosomal replication initiator DnaA C-terminal" evidence="1">
    <location>
        <begin position="17"/>
        <end position="88"/>
    </location>
</feature>
<dbReference type="Gene3D" id="1.10.1750.10">
    <property type="match status" value="1"/>
</dbReference>
<dbReference type="GO" id="GO:0006275">
    <property type="term" value="P:regulation of DNA replication"/>
    <property type="evidence" value="ECO:0007669"/>
    <property type="project" value="InterPro"/>
</dbReference>
<dbReference type="EMBL" id="KR136260">
    <property type="protein sequence ID" value="AKG94301.1"/>
    <property type="molecule type" value="Genomic_DNA"/>
</dbReference>
<proteinExistence type="predicted"/>
<protein>
    <submittedName>
        <fullName evidence="2">Chromosome replication initiation protein DnaA</fullName>
    </submittedName>
</protein>
<organism evidence="2 3">
    <name type="scientific">Polaribacter phage P12002S</name>
    <dbReference type="NCBI Taxonomy" id="1647387"/>
    <lineage>
        <taxon>Viruses</taxon>
        <taxon>Duplodnaviria</taxon>
        <taxon>Heunggongvirae</taxon>
        <taxon>Uroviricota</taxon>
        <taxon>Caudoviricetes</taxon>
        <taxon>Incheonvirus</taxon>
        <taxon>Incheonvirus P12002S</taxon>
    </lineage>
</organism>
<dbReference type="Proteomes" id="UP000204416">
    <property type="component" value="Segment"/>
</dbReference>
<dbReference type="GO" id="GO:0005524">
    <property type="term" value="F:ATP binding"/>
    <property type="evidence" value="ECO:0007669"/>
    <property type="project" value="InterPro"/>
</dbReference>